<keyword evidence="2" id="KW-1185">Reference proteome</keyword>
<reference evidence="1" key="1">
    <citation type="submission" date="2023-10" db="EMBL/GenBank/DDBJ databases">
        <title>Genome assembly of Pristionchus species.</title>
        <authorList>
            <person name="Yoshida K."/>
            <person name="Sommer R.J."/>
        </authorList>
    </citation>
    <scope>NUCLEOTIDE SEQUENCE</scope>
    <source>
        <strain evidence="1">RS0144</strain>
    </source>
</reference>
<gene>
    <name evidence="1" type="ORF">PENTCL1PPCAC_8795</name>
</gene>
<dbReference type="Proteomes" id="UP001432027">
    <property type="component" value="Unassembled WGS sequence"/>
</dbReference>
<dbReference type="AlphaFoldDB" id="A0AAV5SVB4"/>
<feature type="non-terminal residue" evidence="1">
    <location>
        <position position="174"/>
    </location>
</feature>
<evidence type="ECO:0000313" key="1">
    <source>
        <dbReference type="EMBL" id="GMS86620.1"/>
    </source>
</evidence>
<dbReference type="EMBL" id="BTSX01000002">
    <property type="protein sequence ID" value="GMS86620.1"/>
    <property type="molecule type" value="Genomic_DNA"/>
</dbReference>
<protein>
    <submittedName>
        <fullName evidence="1">Uncharacterized protein</fullName>
    </submittedName>
</protein>
<sequence length="174" mass="20505">TDACIYGNSVYINSNGKIYKAEFTPPDCFEINYARDAPSFVEDGSIYSELLTHGLLIFERDGEKYVHRLWDATDIDVTIFDEEYDRWWLVGIHRNTAVFVLSDQDLAYPLVRKIRDNAIVLELRDSHLVHFQENSLFIYVFDDKHIYTLNSDTWEFLAPLQIGDDLFSYTEEWR</sequence>
<name>A0AAV5SVB4_9BILA</name>
<organism evidence="1 2">
    <name type="scientific">Pristionchus entomophagus</name>
    <dbReference type="NCBI Taxonomy" id="358040"/>
    <lineage>
        <taxon>Eukaryota</taxon>
        <taxon>Metazoa</taxon>
        <taxon>Ecdysozoa</taxon>
        <taxon>Nematoda</taxon>
        <taxon>Chromadorea</taxon>
        <taxon>Rhabditida</taxon>
        <taxon>Rhabditina</taxon>
        <taxon>Diplogasteromorpha</taxon>
        <taxon>Diplogasteroidea</taxon>
        <taxon>Neodiplogasteridae</taxon>
        <taxon>Pristionchus</taxon>
    </lineage>
</organism>
<proteinExistence type="predicted"/>
<evidence type="ECO:0000313" key="2">
    <source>
        <dbReference type="Proteomes" id="UP001432027"/>
    </source>
</evidence>
<accession>A0AAV5SVB4</accession>
<feature type="non-terminal residue" evidence="1">
    <location>
        <position position="1"/>
    </location>
</feature>
<comment type="caution">
    <text evidence="1">The sequence shown here is derived from an EMBL/GenBank/DDBJ whole genome shotgun (WGS) entry which is preliminary data.</text>
</comment>